<dbReference type="RefSeq" id="WP_229852157.1">
    <property type="nucleotide sequence ID" value="NZ_BMRP01000006.1"/>
</dbReference>
<organism evidence="2 3">
    <name type="scientific">Streptomyces albospinus</name>
    <dbReference type="NCBI Taxonomy" id="285515"/>
    <lineage>
        <taxon>Bacteria</taxon>
        <taxon>Bacillati</taxon>
        <taxon>Actinomycetota</taxon>
        <taxon>Actinomycetes</taxon>
        <taxon>Kitasatosporales</taxon>
        <taxon>Streptomycetaceae</taxon>
        <taxon>Streptomyces</taxon>
    </lineage>
</organism>
<feature type="region of interest" description="Disordered" evidence="1">
    <location>
        <begin position="1"/>
        <end position="35"/>
    </location>
</feature>
<accession>A0ABQ2UYT6</accession>
<evidence type="ECO:0000313" key="2">
    <source>
        <dbReference type="EMBL" id="GGU57902.1"/>
    </source>
</evidence>
<proteinExistence type="predicted"/>
<feature type="compositionally biased region" description="Polar residues" evidence="1">
    <location>
        <begin position="1"/>
        <end position="12"/>
    </location>
</feature>
<reference evidence="3" key="1">
    <citation type="journal article" date="2019" name="Int. J. Syst. Evol. Microbiol.">
        <title>The Global Catalogue of Microorganisms (GCM) 10K type strain sequencing project: providing services to taxonomists for standard genome sequencing and annotation.</title>
        <authorList>
            <consortium name="The Broad Institute Genomics Platform"/>
            <consortium name="The Broad Institute Genome Sequencing Center for Infectious Disease"/>
            <person name="Wu L."/>
            <person name="Ma J."/>
        </authorList>
    </citation>
    <scope>NUCLEOTIDE SEQUENCE [LARGE SCALE GENOMIC DNA]</scope>
    <source>
        <strain evidence="3">JCM 3399</strain>
    </source>
</reference>
<dbReference type="Proteomes" id="UP000654471">
    <property type="component" value="Unassembled WGS sequence"/>
</dbReference>
<evidence type="ECO:0000256" key="1">
    <source>
        <dbReference type="SAM" id="MobiDB-lite"/>
    </source>
</evidence>
<gene>
    <name evidence="2" type="ORF">GCM10010211_23480</name>
</gene>
<evidence type="ECO:0000313" key="3">
    <source>
        <dbReference type="Proteomes" id="UP000654471"/>
    </source>
</evidence>
<sequence length="107" mass="11596">MSRCTPTYVEQKNLQRDDGDEGTAGREASGERPAGMPKWISIGARVLDTVQACEAVVHGIGQPYVLHHEQPSCVWLRPPGGGLEWCVEVSAMGPLEEEPCPVVPEKS</sequence>
<keyword evidence="3" id="KW-1185">Reference proteome</keyword>
<dbReference type="EMBL" id="BMRP01000006">
    <property type="protein sequence ID" value="GGU57902.1"/>
    <property type="molecule type" value="Genomic_DNA"/>
</dbReference>
<comment type="caution">
    <text evidence="2">The sequence shown here is derived from an EMBL/GenBank/DDBJ whole genome shotgun (WGS) entry which is preliminary data.</text>
</comment>
<protein>
    <submittedName>
        <fullName evidence="2">Uncharacterized protein</fullName>
    </submittedName>
</protein>
<name>A0ABQ2UYT6_9ACTN</name>